<protein>
    <submittedName>
        <fullName evidence="2">XRE family transcriptional regulator</fullName>
    </submittedName>
</protein>
<dbReference type="Gene3D" id="6.10.140.640">
    <property type="match status" value="1"/>
</dbReference>
<accession>A0A845RF39</accession>
<proteinExistence type="predicted"/>
<dbReference type="GO" id="GO:0003677">
    <property type="term" value="F:DNA binding"/>
    <property type="evidence" value="ECO:0007669"/>
    <property type="project" value="InterPro"/>
</dbReference>
<reference evidence="2 3" key="1">
    <citation type="submission" date="2018-08" db="EMBL/GenBank/DDBJ databases">
        <title>Murine metabolic-syndrome-specific gut microbial biobank.</title>
        <authorList>
            <person name="Liu C."/>
        </authorList>
    </citation>
    <scope>NUCLEOTIDE SEQUENCE [LARGE SCALE GENOMIC DNA]</scope>
    <source>
        <strain evidence="2 3">X69</strain>
    </source>
</reference>
<dbReference type="Gene3D" id="1.10.260.40">
    <property type="entry name" value="lambda repressor-like DNA-binding domains"/>
    <property type="match status" value="1"/>
</dbReference>
<evidence type="ECO:0000259" key="1">
    <source>
        <dbReference type="PROSITE" id="PS50943"/>
    </source>
</evidence>
<dbReference type="PROSITE" id="PS50943">
    <property type="entry name" value="HTH_CROC1"/>
    <property type="match status" value="1"/>
</dbReference>
<dbReference type="Pfam" id="PF01381">
    <property type="entry name" value="HTH_3"/>
    <property type="match status" value="1"/>
</dbReference>
<evidence type="ECO:0000313" key="3">
    <source>
        <dbReference type="Proteomes" id="UP000446348"/>
    </source>
</evidence>
<organism evidence="2 3">
    <name type="scientific">Anaerotruncus colihominis</name>
    <dbReference type="NCBI Taxonomy" id="169435"/>
    <lineage>
        <taxon>Bacteria</taxon>
        <taxon>Bacillati</taxon>
        <taxon>Bacillota</taxon>
        <taxon>Clostridia</taxon>
        <taxon>Eubacteriales</taxon>
        <taxon>Oscillospiraceae</taxon>
        <taxon>Anaerotruncus</taxon>
    </lineage>
</organism>
<dbReference type="Proteomes" id="UP000446348">
    <property type="component" value="Unassembled WGS sequence"/>
</dbReference>
<evidence type="ECO:0000313" key="2">
    <source>
        <dbReference type="EMBL" id="NBI77321.1"/>
    </source>
</evidence>
<name>A0A845RF39_9FIRM</name>
<feature type="domain" description="HTH cro/C1-type" evidence="1">
    <location>
        <begin position="19"/>
        <end position="73"/>
    </location>
</feature>
<dbReference type="InterPro" id="IPR010982">
    <property type="entry name" value="Lambda_DNA-bd_dom_sf"/>
</dbReference>
<gene>
    <name evidence="2" type="ORF">D3Z39_00260</name>
</gene>
<dbReference type="InterPro" id="IPR041511">
    <property type="entry name" value="DBD_HTH"/>
</dbReference>
<dbReference type="SUPFAM" id="SSF47413">
    <property type="entry name" value="lambda repressor-like DNA-binding domains"/>
    <property type="match status" value="1"/>
</dbReference>
<sequence length="120" mass="13871">MNNRNNRFKLDFMPIGQDIKQGREAKDVTREQLSEVIDYAPRHIQAIENEGQTPSVDLLFQLAEMFDVSLDRHIFKDRDNVKSSIRRRVDTLLDGLVDKDLVIVEAVIKGIHQAKEVPEE</sequence>
<dbReference type="RefSeq" id="WP_160208092.1">
    <property type="nucleotide sequence ID" value="NZ_QXWZ01000001.1"/>
</dbReference>
<dbReference type="AlphaFoldDB" id="A0A845RF39"/>
<dbReference type="SMART" id="SM00530">
    <property type="entry name" value="HTH_XRE"/>
    <property type="match status" value="1"/>
</dbReference>
<dbReference type="CDD" id="cd00093">
    <property type="entry name" value="HTH_XRE"/>
    <property type="match status" value="1"/>
</dbReference>
<dbReference type="Pfam" id="PF18430">
    <property type="entry name" value="DBD_HTH"/>
    <property type="match status" value="1"/>
</dbReference>
<dbReference type="OrthoDB" id="9795511at2"/>
<comment type="caution">
    <text evidence="2">The sequence shown here is derived from an EMBL/GenBank/DDBJ whole genome shotgun (WGS) entry which is preliminary data.</text>
</comment>
<dbReference type="InterPro" id="IPR001387">
    <property type="entry name" value="Cro/C1-type_HTH"/>
</dbReference>
<dbReference type="EMBL" id="QXWZ01000001">
    <property type="protein sequence ID" value="NBI77321.1"/>
    <property type="molecule type" value="Genomic_DNA"/>
</dbReference>